<sequence length="174" mass="19156">MATKAASRPLGLVRCFLYFVVWVFSLTIFAVIAAKLYRSVFGIKICALSSDETSLSFCQWGIAAGVIGFVGYLFLDIALILSLFTSMLEKEILYIELVVNGFFILWYLAFAVVMSVGVARYKSLVGSSDSYVNTPAALSWVSFALIILAEILVMVDFRKPSEQESADEPAETEA</sequence>
<keyword evidence="1" id="KW-0472">Membrane</keyword>
<feature type="transmembrane region" description="Helical" evidence="1">
    <location>
        <begin position="97"/>
        <end position="117"/>
    </location>
</feature>
<dbReference type="OMA" id="YFLEWIW"/>
<feature type="transmembrane region" description="Helical" evidence="1">
    <location>
        <begin position="60"/>
        <end position="85"/>
    </location>
</feature>
<evidence type="ECO:0008006" key="4">
    <source>
        <dbReference type="Google" id="ProtNLM"/>
    </source>
</evidence>
<dbReference type="EMBL" id="AP006487">
    <property type="protein sequence ID" value="BAM79388.1"/>
    <property type="molecule type" value="Genomic_DNA"/>
</dbReference>
<dbReference type="Gramene" id="CME183CT">
    <property type="protein sequence ID" value="CME183CT"/>
    <property type="gene ID" value="CME183C"/>
</dbReference>
<feature type="transmembrane region" description="Helical" evidence="1">
    <location>
        <begin position="12"/>
        <end position="34"/>
    </location>
</feature>
<dbReference type="RefSeq" id="XP_005535674.1">
    <property type="nucleotide sequence ID" value="XM_005535617.1"/>
</dbReference>
<keyword evidence="3" id="KW-1185">Reference proteome</keyword>
<proteinExistence type="predicted"/>
<dbReference type="HOGENOM" id="CLU_1557477_0_0_1"/>
<dbReference type="OrthoDB" id="10343816at2759"/>
<accession>M1VFP9</accession>
<evidence type="ECO:0000313" key="3">
    <source>
        <dbReference type="Proteomes" id="UP000007014"/>
    </source>
</evidence>
<name>M1VFP9_CYAM1</name>
<dbReference type="GeneID" id="16992923"/>
<keyword evidence="1" id="KW-0812">Transmembrane</keyword>
<reference evidence="2 3" key="1">
    <citation type="journal article" date="2004" name="Nature">
        <title>Genome sequence of the ultrasmall unicellular red alga Cyanidioschyzon merolae 10D.</title>
        <authorList>
            <person name="Matsuzaki M."/>
            <person name="Misumi O."/>
            <person name="Shin-i T."/>
            <person name="Maruyama S."/>
            <person name="Takahara M."/>
            <person name="Miyagishima S."/>
            <person name="Mori T."/>
            <person name="Nishida K."/>
            <person name="Yagisawa F."/>
            <person name="Nishida K."/>
            <person name="Yoshida Y."/>
            <person name="Nishimura Y."/>
            <person name="Nakao S."/>
            <person name="Kobayashi T."/>
            <person name="Momoyama Y."/>
            <person name="Higashiyama T."/>
            <person name="Minoda A."/>
            <person name="Sano M."/>
            <person name="Nomoto H."/>
            <person name="Oishi K."/>
            <person name="Hayashi H."/>
            <person name="Ohta F."/>
            <person name="Nishizaka S."/>
            <person name="Haga S."/>
            <person name="Miura S."/>
            <person name="Morishita T."/>
            <person name="Kabeya Y."/>
            <person name="Terasawa K."/>
            <person name="Suzuki Y."/>
            <person name="Ishii Y."/>
            <person name="Asakawa S."/>
            <person name="Takano H."/>
            <person name="Ohta N."/>
            <person name="Kuroiwa H."/>
            <person name="Tanaka K."/>
            <person name="Shimizu N."/>
            <person name="Sugano S."/>
            <person name="Sato N."/>
            <person name="Nozaki H."/>
            <person name="Ogasawara N."/>
            <person name="Kohara Y."/>
            <person name="Kuroiwa T."/>
        </authorList>
    </citation>
    <scope>NUCLEOTIDE SEQUENCE [LARGE SCALE GENOMIC DNA]</scope>
    <source>
        <strain evidence="2 3">10D</strain>
    </source>
</reference>
<keyword evidence="1" id="KW-1133">Transmembrane helix</keyword>
<dbReference type="AlphaFoldDB" id="M1VFP9"/>
<dbReference type="KEGG" id="cme:CYME_CME183C"/>
<organism evidence="2 3">
    <name type="scientific">Cyanidioschyzon merolae (strain NIES-3377 / 10D)</name>
    <name type="common">Unicellular red alga</name>
    <dbReference type="NCBI Taxonomy" id="280699"/>
    <lineage>
        <taxon>Eukaryota</taxon>
        <taxon>Rhodophyta</taxon>
        <taxon>Bangiophyceae</taxon>
        <taxon>Cyanidiales</taxon>
        <taxon>Cyanidiaceae</taxon>
        <taxon>Cyanidioschyzon</taxon>
    </lineage>
</organism>
<evidence type="ECO:0000313" key="2">
    <source>
        <dbReference type="EMBL" id="BAM79388.1"/>
    </source>
</evidence>
<evidence type="ECO:0000256" key="1">
    <source>
        <dbReference type="SAM" id="Phobius"/>
    </source>
</evidence>
<dbReference type="Proteomes" id="UP000007014">
    <property type="component" value="Chromosome 5"/>
</dbReference>
<reference evidence="2 3" key="2">
    <citation type="journal article" date="2007" name="BMC Biol.">
        <title>A 100%-complete sequence reveals unusually simple genomic features in the hot-spring red alga Cyanidioschyzon merolae.</title>
        <authorList>
            <person name="Nozaki H."/>
            <person name="Takano H."/>
            <person name="Misumi O."/>
            <person name="Terasawa K."/>
            <person name="Matsuzaki M."/>
            <person name="Maruyama S."/>
            <person name="Nishida K."/>
            <person name="Yagisawa F."/>
            <person name="Yoshida Y."/>
            <person name="Fujiwara T."/>
            <person name="Takio S."/>
            <person name="Tamura K."/>
            <person name="Chung S.J."/>
            <person name="Nakamura S."/>
            <person name="Kuroiwa H."/>
            <person name="Tanaka K."/>
            <person name="Sato N."/>
            <person name="Kuroiwa T."/>
        </authorList>
    </citation>
    <scope>NUCLEOTIDE SEQUENCE [LARGE SCALE GENOMIC DNA]</scope>
    <source>
        <strain evidence="2 3">10D</strain>
    </source>
</reference>
<protein>
    <recommendedName>
        <fullName evidence="4">MARVEL domain-containing protein</fullName>
    </recommendedName>
</protein>
<gene>
    <name evidence="2" type="ORF">CYME_CME183C</name>
</gene>
<feature type="transmembrane region" description="Helical" evidence="1">
    <location>
        <begin position="137"/>
        <end position="155"/>
    </location>
</feature>